<keyword evidence="3" id="KW-1185">Reference proteome</keyword>
<name>A0A0T6LYK5_WENVI</name>
<dbReference type="STRING" id="76728.AQ490_02610"/>
<sequence length="130" mass="13948">MVGQAILYREKPTPYTAVIHEAALRMGVGGTATSRAQRDHLVSMSEREGITVLVVPFGATAFPGSGQGVDQAHGPVPQLDTVLIDSNHGVEFLDSEAQLAKYRTLLDRMEASALNPSESRAFLRRVAESG</sequence>
<dbReference type="EMBL" id="LLZU01000002">
    <property type="protein sequence ID" value="KRV51112.1"/>
    <property type="molecule type" value="Genomic_DNA"/>
</dbReference>
<dbReference type="InterPro" id="IPR043917">
    <property type="entry name" value="DUF5753"/>
</dbReference>
<protein>
    <recommendedName>
        <fullName evidence="1">DUF5753 domain-containing protein</fullName>
    </recommendedName>
</protein>
<evidence type="ECO:0000259" key="1">
    <source>
        <dbReference type="Pfam" id="PF19054"/>
    </source>
</evidence>
<dbReference type="Pfam" id="PF19054">
    <property type="entry name" value="DUF5753"/>
    <property type="match status" value="1"/>
</dbReference>
<accession>A0A0T6LYK5</accession>
<gene>
    <name evidence="2" type="ORF">AQ490_02610</name>
</gene>
<feature type="domain" description="DUF5753" evidence="1">
    <location>
        <begin position="4"/>
        <end position="125"/>
    </location>
</feature>
<dbReference type="AlphaFoldDB" id="A0A0T6LYK5"/>
<proteinExistence type="predicted"/>
<comment type="caution">
    <text evidence="2">The sequence shown here is derived from an EMBL/GenBank/DDBJ whole genome shotgun (WGS) entry which is preliminary data.</text>
</comment>
<dbReference type="Proteomes" id="UP000050867">
    <property type="component" value="Unassembled WGS sequence"/>
</dbReference>
<evidence type="ECO:0000313" key="2">
    <source>
        <dbReference type="EMBL" id="KRV51112.1"/>
    </source>
</evidence>
<organism evidence="2 3">
    <name type="scientific">Wenjunlia vitaminophila</name>
    <name type="common">Streptomyces vitaminophilus</name>
    <dbReference type="NCBI Taxonomy" id="76728"/>
    <lineage>
        <taxon>Bacteria</taxon>
        <taxon>Bacillati</taxon>
        <taxon>Actinomycetota</taxon>
        <taxon>Actinomycetes</taxon>
        <taxon>Kitasatosporales</taxon>
        <taxon>Streptomycetaceae</taxon>
        <taxon>Wenjunlia</taxon>
    </lineage>
</organism>
<reference evidence="2 3" key="1">
    <citation type="submission" date="2015-10" db="EMBL/GenBank/DDBJ databases">
        <title>Draft genome sequence of pyrrolomycin-producing Streptomyces vitaminophilus.</title>
        <authorList>
            <person name="Graham D.E."/>
            <person name="Mahan K.M."/>
            <person name="Klingeman D.M."/>
            <person name="Hettich R.L."/>
            <person name="Parry R.J."/>
        </authorList>
    </citation>
    <scope>NUCLEOTIDE SEQUENCE [LARGE SCALE GENOMIC DNA]</scope>
    <source>
        <strain evidence="2 3">ATCC 31673</strain>
    </source>
</reference>
<evidence type="ECO:0000313" key="3">
    <source>
        <dbReference type="Proteomes" id="UP000050867"/>
    </source>
</evidence>